<protein>
    <recommendedName>
        <fullName evidence="7">Pseudoazurin</fullName>
    </recommendedName>
</protein>
<dbReference type="Gene3D" id="2.60.40.420">
    <property type="entry name" value="Cupredoxins - blue copper proteins"/>
    <property type="match status" value="1"/>
</dbReference>
<evidence type="ECO:0000256" key="1">
    <source>
        <dbReference type="ARBA" id="ARBA00004418"/>
    </source>
</evidence>
<evidence type="ECO:0000256" key="2">
    <source>
        <dbReference type="ARBA" id="ARBA00022448"/>
    </source>
</evidence>
<comment type="cofactor">
    <cofactor evidence="8">
        <name>Cu cation</name>
        <dbReference type="ChEBI" id="CHEBI:23378"/>
    </cofactor>
    <text evidence="8">Binds 1 copper ion per subunit.</text>
</comment>
<evidence type="ECO:0000256" key="7">
    <source>
        <dbReference type="NCBIfam" id="TIGR02375"/>
    </source>
</evidence>
<dbReference type="GO" id="GO:0042597">
    <property type="term" value="C:periplasmic space"/>
    <property type="evidence" value="ECO:0007669"/>
    <property type="project" value="UniProtKB-SubCell"/>
</dbReference>
<feature type="domain" description="Blue (type 1) copper" evidence="10">
    <location>
        <begin position="25"/>
        <end position="111"/>
    </location>
</feature>
<proteinExistence type="predicted"/>
<evidence type="ECO:0000259" key="10">
    <source>
        <dbReference type="Pfam" id="PF00127"/>
    </source>
</evidence>
<comment type="subcellular location">
    <subcellularLocation>
        <location evidence="1">Periplasm</location>
    </subcellularLocation>
</comment>
<evidence type="ECO:0000256" key="5">
    <source>
        <dbReference type="ARBA" id="ARBA00022982"/>
    </source>
</evidence>
<dbReference type="GO" id="GO:0005507">
    <property type="term" value="F:copper ion binding"/>
    <property type="evidence" value="ECO:0007669"/>
    <property type="project" value="UniProtKB-UniRule"/>
</dbReference>
<dbReference type="PRINTS" id="PR00155">
    <property type="entry name" value="AMICYANIN"/>
</dbReference>
<evidence type="ECO:0000256" key="4">
    <source>
        <dbReference type="ARBA" id="ARBA00022764"/>
    </source>
</evidence>
<dbReference type="Proteomes" id="UP000022447">
    <property type="component" value="Unassembled WGS sequence"/>
</dbReference>
<organism evidence="11 12">
    <name type="scientific">Roseivivax halodurans JCM 10272</name>
    <dbReference type="NCBI Taxonomy" id="1449350"/>
    <lineage>
        <taxon>Bacteria</taxon>
        <taxon>Pseudomonadati</taxon>
        <taxon>Pseudomonadota</taxon>
        <taxon>Alphaproteobacteria</taxon>
        <taxon>Rhodobacterales</taxon>
        <taxon>Roseobacteraceae</taxon>
        <taxon>Roseivivax</taxon>
    </lineage>
</organism>
<name>X7EEM6_9RHOB</name>
<evidence type="ECO:0000313" key="11">
    <source>
        <dbReference type="EMBL" id="ETX13671.1"/>
    </source>
</evidence>
<sequence length="144" mass="15471">MMLKFATIALALASGPALAEMHEVEMLTRGETGAMVYEPARISIAPGDTVRFVAAQPGHNAATIDGMIPEKTERFTGNINEKIEVTLREEGVYGIKCSPHFAMGMVMLIEVGEAETSPADLPDDLPPRARERFLNIIAGETDGA</sequence>
<feature type="signal peptide" evidence="9">
    <location>
        <begin position="1"/>
        <end position="19"/>
    </location>
</feature>
<feature type="binding site" evidence="8">
    <location>
        <position position="105"/>
    </location>
    <ligand>
        <name>Cu cation</name>
        <dbReference type="ChEBI" id="CHEBI:23378"/>
    </ligand>
</feature>
<dbReference type="InterPro" id="IPR012745">
    <property type="entry name" value="Pseudoazurin"/>
</dbReference>
<evidence type="ECO:0000256" key="8">
    <source>
        <dbReference type="PIRSR" id="PIRSR602386-1"/>
    </source>
</evidence>
<dbReference type="NCBIfam" id="TIGR02375">
    <property type="entry name" value="pseudoazurin"/>
    <property type="match status" value="1"/>
</dbReference>
<dbReference type="InterPro" id="IPR002386">
    <property type="entry name" value="Amicyanin/Pseudoazurin"/>
</dbReference>
<keyword evidence="12" id="KW-1185">Reference proteome</keyword>
<keyword evidence="3 8" id="KW-0479">Metal-binding</keyword>
<dbReference type="STRING" id="1449350.OCH239_08845"/>
<dbReference type="InterPro" id="IPR000923">
    <property type="entry name" value="BlueCu_1"/>
</dbReference>
<evidence type="ECO:0000256" key="6">
    <source>
        <dbReference type="ARBA" id="ARBA00023008"/>
    </source>
</evidence>
<feature type="chain" id="PRO_5004977587" description="Pseudoazurin" evidence="9">
    <location>
        <begin position="20"/>
        <end position="144"/>
    </location>
</feature>
<evidence type="ECO:0000313" key="12">
    <source>
        <dbReference type="Proteomes" id="UP000022447"/>
    </source>
</evidence>
<keyword evidence="5" id="KW-0249">Electron transport</keyword>
<dbReference type="CDD" id="cd04218">
    <property type="entry name" value="Pseudoazurin"/>
    <property type="match status" value="1"/>
</dbReference>
<comment type="caution">
    <text evidence="11">The sequence shown here is derived from an EMBL/GenBank/DDBJ whole genome shotgun (WGS) entry which is preliminary data.</text>
</comment>
<dbReference type="eggNOG" id="COG3794">
    <property type="taxonomic scope" value="Bacteria"/>
</dbReference>
<feature type="binding site" evidence="8">
    <location>
        <position position="100"/>
    </location>
    <ligand>
        <name>Cu cation</name>
        <dbReference type="ChEBI" id="CHEBI:23378"/>
    </ligand>
</feature>
<dbReference type="PRINTS" id="PR00156">
    <property type="entry name" value="COPPERBLUE"/>
</dbReference>
<dbReference type="Pfam" id="PF00127">
    <property type="entry name" value="Copper-bind"/>
    <property type="match status" value="1"/>
</dbReference>
<gene>
    <name evidence="11" type="ORF">OCH239_08845</name>
</gene>
<reference evidence="11 12" key="1">
    <citation type="submission" date="2014-01" db="EMBL/GenBank/DDBJ databases">
        <title>Roseivivax halodurans JCM 10272 Genome Sequencing.</title>
        <authorList>
            <person name="Lai Q."/>
            <person name="Li G."/>
            <person name="Shao Z."/>
        </authorList>
    </citation>
    <scope>NUCLEOTIDE SEQUENCE [LARGE SCALE GENOMIC DNA]</scope>
    <source>
        <strain evidence="11 12">JCM 10272</strain>
    </source>
</reference>
<dbReference type="EMBL" id="JALZ01000020">
    <property type="protein sequence ID" value="ETX13671.1"/>
    <property type="molecule type" value="Genomic_DNA"/>
</dbReference>
<dbReference type="GO" id="GO:0009055">
    <property type="term" value="F:electron transfer activity"/>
    <property type="evidence" value="ECO:0007669"/>
    <property type="project" value="InterPro"/>
</dbReference>
<dbReference type="InterPro" id="IPR001235">
    <property type="entry name" value="Copper_blue_Plastocyanin"/>
</dbReference>
<keyword evidence="9" id="KW-0732">Signal</keyword>
<keyword evidence="2" id="KW-0813">Transport</keyword>
<feature type="binding site" evidence="8">
    <location>
        <position position="59"/>
    </location>
    <ligand>
        <name>Cu cation</name>
        <dbReference type="ChEBI" id="CHEBI:23378"/>
    </ligand>
</feature>
<keyword evidence="4" id="KW-0574">Periplasm</keyword>
<dbReference type="SUPFAM" id="SSF49503">
    <property type="entry name" value="Cupredoxins"/>
    <property type="match status" value="1"/>
</dbReference>
<evidence type="ECO:0000256" key="3">
    <source>
        <dbReference type="ARBA" id="ARBA00022723"/>
    </source>
</evidence>
<dbReference type="InterPro" id="IPR008972">
    <property type="entry name" value="Cupredoxin"/>
</dbReference>
<dbReference type="AlphaFoldDB" id="X7EEM6"/>
<keyword evidence="6 8" id="KW-0186">Copper</keyword>
<evidence type="ECO:0000256" key="9">
    <source>
        <dbReference type="SAM" id="SignalP"/>
    </source>
</evidence>
<accession>X7EEM6</accession>
<feature type="binding site" evidence="8">
    <location>
        <position position="97"/>
    </location>
    <ligand>
        <name>Cu cation</name>
        <dbReference type="ChEBI" id="CHEBI:23378"/>
    </ligand>
</feature>